<comment type="subcellular location">
    <subcellularLocation>
        <location evidence="1">Membrane</location>
        <topology evidence="1">Multi-pass membrane protein</topology>
    </subcellularLocation>
</comment>
<protein>
    <submittedName>
        <fullName evidence="6">Amino acid permease</fullName>
    </submittedName>
</protein>
<feature type="transmembrane region" description="Helical" evidence="5">
    <location>
        <begin position="229"/>
        <end position="247"/>
    </location>
</feature>
<name>A0A7G9T6W9_9LACO</name>
<evidence type="ECO:0000256" key="3">
    <source>
        <dbReference type="ARBA" id="ARBA00022989"/>
    </source>
</evidence>
<evidence type="ECO:0000256" key="4">
    <source>
        <dbReference type="ARBA" id="ARBA00023136"/>
    </source>
</evidence>
<evidence type="ECO:0000256" key="2">
    <source>
        <dbReference type="ARBA" id="ARBA00022692"/>
    </source>
</evidence>
<reference evidence="6 7" key="1">
    <citation type="submission" date="2020-08" db="EMBL/GenBank/DDBJ databases">
        <title>Genome sequence of Weissella diestrammenae KACC 16890T.</title>
        <authorList>
            <person name="Hyun D.-W."/>
            <person name="Bae J.-W."/>
        </authorList>
    </citation>
    <scope>NUCLEOTIDE SEQUENCE [LARGE SCALE GENOMIC DNA]</scope>
    <source>
        <strain evidence="6 7">KACC 16890</strain>
    </source>
</reference>
<dbReference type="Gene3D" id="1.20.1740.10">
    <property type="entry name" value="Amino acid/polyamine transporter I"/>
    <property type="match status" value="1"/>
</dbReference>
<keyword evidence="3 5" id="KW-1133">Transmembrane helix</keyword>
<dbReference type="EMBL" id="CP060724">
    <property type="protein sequence ID" value="QNN75844.1"/>
    <property type="molecule type" value="Genomic_DNA"/>
</dbReference>
<feature type="transmembrane region" description="Helical" evidence="5">
    <location>
        <begin position="417"/>
        <end position="437"/>
    </location>
</feature>
<dbReference type="Proteomes" id="UP000515800">
    <property type="component" value="Chromosome"/>
</dbReference>
<evidence type="ECO:0000256" key="1">
    <source>
        <dbReference type="ARBA" id="ARBA00004141"/>
    </source>
</evidence>
<evidence type="ECO:0000313" key="7">
    <source>
        <dbReference type="Proteomes" id="UP000515800"/>
    </source>
</evidence>
<proteinExistence type="predicted"/>
<organism evidence="6 7">
    <name type="scientific">Weissella diestrammenae</name>
    <dbReference type="NCBI Taxonomy" id="1162633"/>
    <lineage>
        <taxon>Bacteria</taxon>
        <taxon>Bacillati</taxon>
        <taxon>Bacillota</taxon>
        <taxon>Bacilli</taxon>
        <taxon>Lactobacillales</taxon>
        <taxon>Lactobacillaceae</taxon>
        <taxon>Weissella</taxon>
    </lineage>
</organism>
<feature type="transmembrane region" description="Helical" evidence="5">
    <location>
        <begin position="154"/>
        <end position="176"/>
    </location>
</feature>
<feature type="transmembrane region" description="Helical" evidence="5">
    <location>
        <begin position="391"/>
        <end position="411"/>
    </location>
</feature>
<keyword evidence="7" id="KW-1185">Reference proteome</keyword>
<feature type="transmembrane region" description="Helical" evidence="5">
    <location>
        <begin position="360"/>
        <end position="379"/>
    </location>
</feature>
<feature type="transmembrane region" description="Helical" evidence="5">
    <location>
        <begin position="12"/>
        <end position="31"/>
    </location>
</feature>
<dbReference type="PANTHER" id="PTHR11785">
    <property type="entry name" value="AMINO ACID TRANSPORTER"/>
    <property type="match status" value="1"/>
</dbReference>
<feature type="transmembrane region" description="Helical" evidence="5">
    <location>
        <begin position="328"/>
        <end position="348"/>
    </location>
</feature>
<dbReference type="AlphaFoldDB" id="A0A7G9T6W9"/>
<dbReference type="Pfam" id="PF13520">
    <property type="entry name" value="AA_permease_2"/>
    <property type="match status" value="1"/>
</dbReference>
<feature type="transmembrane region" description="Helical" evidence="5">
    <location>
        <begin position="47"/>
        <end position="69"/>
    </location>
</feature>
<evidence type="ECO:0000313" key="6">
    <source>
        <dbReference type="EMBL" id="QNN75844.1"/>
    </source>
</evidence>
<sequence>MEQKVTLKQDLGLISGLALVVGTVIGSGVFFKQASVLQTTGNQTLGLLAWTLGGVITLAAGLTVAEIGSRIPDAGSGGFYSYIEKIYGHFWGFMTGWSQVIVYAPAVIASIGGYAAHLTANFLGIDMVWARYIGIFYIIFIAGLNLLENRIAAVFAVTTTIIKMIPIVGLMIYGIFFGHANALGQTMTQVTSTTSGSFGMAILATLFAYDGWVLVANIRGEMRRPKRDLPLSIILGVTLVLVAYVGVTFGVYRTLPSATIISLKDNAVFAIIQSAFGTFGGRLLSVIIIISMLGTMNGKMVAFPRMAYMMAQNGLFPKYLARLNRRTFVPSNATLSLSGLTILLTLFTNSADRISDMAMFTIWLFYVAAFIGLFVLRYRQRDQERQIDFKVPLFPVTPLIGVFGGLFVVVSTIQSDFSGTIVSILMVAVGIPVYYYFTHHNQ</sequence>
<dbReference type="InterPro" id="IPR002293">
    <property type="entry name" value="AA/rel_permease1"/>
</dbReference>
<feature type="transmembrane region" description="Helical" evidence="5">
    <location>
        <begin position="90"/>
        <end position="116"/>
    </location>
</feature>
<feature type="transmembrane region" description="Helical" evidence="5">
    <location>
        <begin position="128"/>
        <end position="147"/>
    </location>
</feature>
<dbReference type="GO" id="GO:0015179">
    <property type="term" value="F:L-amino acid transmembrane transporter activity"/>
    <property type="evidence" value="ECO:0007669"/>
    <property type="project" value="TreeGrafter"/>
</dbReference>
<feature type="transmembrane region" description="Helical" evidence="5">
    <location>
        <begin position="196"/>
        <end position="217"/>
    </location>
</feature>
<dbReference type="InterPro" id="IPR050598">
    <property type="entry name" value="AminoAcid_Transporter"/>
</dbReference>
<keyword evidence="4 5" id="KW-0472">Membrane</keyword>
<dbReference type="PIRSF" id="PIRSF006060">
    <property type="entry name" value="AA_transporter"/>
    <property type="match status" value="1"/>
</dbReference>
<evidence type="ECO:0000256" key="5">
    <source>
        <dbReference type="SAM" id="Phobius"/>
    </source>
</evidence>
<dbReference type="PANTHER" id="PTHR11785:SF512">
    <property type="entry name" value="SOBREMESA, ISOFORM B"/>
    <property type="match status" value="1"/>
</dbReference>
<feature type="transmembrane region" description="Helical" evidence="5">
    <location>
        <begin position="267"/>
        <end position="290"/>
    </location>
</feature>
<dbReference type="GO" id="GO:0016020">
    <property type="term" value="C:membrane"/>
    <property type="evidence" value="ECO:0007669"/>
    <property type="project" value="UniProtKB-SubCell"/>
</dbReference>
<gene>
    <name evidence="6" type="ORF">H9L19_03010</name>
</gene>
<dbReference type="KEGG" id="wdi:H9L19_03010"/>
<accession>A0A7G9T6W9</accession>
<keyword evidence="2 5" id="KW-0812">Transmembrane</keyword>
<dbReference type="RefSeq" id="WP_187529672.1">
    <property type="nucleotide sequence ID" value="NZ_CP060724.1"/>
</dbReference>